<dbReference type="InterPro" id="IPR015500">
    <property type="entry name" value="Peptidase_S8_subtilisin-rel"/>
</dbReference>
<gene>
    <name evidence="14" type="ORF">BJ508DRAFT_414534</name>
</gene>
<dbReference type="PANTHER" id="PTHR43806:SF66">
    <property type="entry name" value="SERIN ENDOPEPTIDASE"/>
    <property type="match status" value="1"/>
</dbReference>
<dbReference type="InterPro" id="IPR003137">
    <property type="entry name" value="PA_domain"/>
</dbReference>
<feature type="domain" description="PA" evidence="12">
    <location>
        <begin position="390"/>
        <end position="440"/>
    </location>
</feature>
<feature type="active site" description="Charge relay system" evidence="7 8">
    <location>
        <position position="227"/>
    </location>
</feature>
<dbReference type="InterPro" id="IPR023828">
    <property type="entry name" value="Peptidase_S8_Ser-AS"/>
</dbReference>
<dbReference type="PROSITE" id="PS51892">
    <property type="entry name" value="SUBTILASE"/>
    <property type="match status" value="1"/>
</dbReference>
<dbReference type="PROSITE" id="PS00136">
    <property type="entry name" value="SUBTILASE_ASP"/>
    <property type="match status" value="1"/>
</dbReference>
<feature type="signal peptide" evidence="10">
    <location>
        <begin position="1"/>
        <end position="30"/>
    </location>
</feature>
<dbReference type="PANTHER" id="PTHR43806">
    <property type="entry name" value="PEPTIDASE S8"/>
    <property type="match status" value="1"/>
</dbReference>
<dbReference type="InterPro" id="IPR036852">
    <property type="entry name" value="Peptidase_S8/S53_dom_sf"/>
</dbReference>
<dbReference type="Pfam" id="PF02225">
    <property type="entry name" value="PA"/>
    <property type="match status" value="1"/>
</dbReference>
<dbReference type="EMBL" id="ML119676">
    <property type="protein sequence ID" value="RPA81822.1"/>
    <property type="molecule type" value="Genomic_DNA"/>
</dbReference>
<feature type="domain" description="C5a peptidase/Subtilisin-like protease SBT2-like Fn3-like" evidence="13">
    <location>
        <begin position="631"/>
        <end position="743"/>
    </location>
</feature>
<dbReference type="Pfam" id="PF06280">
    <property type="entry name" value="fn3_5"/>
    <property type="match status" value="1"/>
</dbReference>
<accession>A0A3N4I6W0</accession>
<dbReference type="InterPro" id="IPR034187">
    <property type="entry name" value="Peptidases_S8_5"/>
</dbReference>
<keyword evidence="6 8" id="KW-0720">Serine protease</keyword>
<dbReference type="Gene3D" id="3.50.30.30">
    <property type="match status" value="1"/>
</dbReference>
<dbReference type="InterPro" id="IPR000209">
    <property type="entry name" value="Peptidase_S8/S53_dom"/>
</dbReference>
<keyword evidence="5 8" id="KW-0378">Hydrolase</keyword>
<protein>
    <submittedName>
        <fullName evidence="14">Subtilisin-like protein</fullName>
    </submittedName>
</protein>
<organism evidence="14 15">
    <name type="scientific">Ascobolus immersus RN42</name>
    <dbReference type="NCBI Taxonomy" id="1160509"/>
    <lineage>
        <taxon>Eukaryota</taxon>
        <taxon>Fungi</taxon>
        <taxon>Dikarya</taxon>
        <taxon>Ascomycota</taxon>
        <taxon>Pezizomycotina</taxon>
        <taxon>Pezizomycetes</taxon>
        <taxon>Pezizales</taxon>
        <taxon>Ascobolaceae</taxon>
        <taxon>Ascobolus</taxon>
    </lineage>
</organism>
<dbReference type="InterPro" id="IPR010435">
    <property type="entry name" value="C5a/SBT2-like_Fn3"/>
</dbReference>
<dbReference type="GO" id="GO:0006508">
    <property type="term" value="P:proteolysis"/>
    <property type="evidence" value="ECO:0007669"/>
    <property type="project" value="UniProtKB-KW"/>
</dbReference>
<evidence type="ECO:0000259" key="13">
    <source>
        <dbReference type="Pfam" id="PF06280"/>
    </source>
</evidence>
<dbReference type="OrthoDB" id="10256524at2759"/>
<keyword evidence="2" id="KW-0964">Secreted</keyword>
<proteinExistence type="inferred from homology"/>
<evidence type="ECO:0000259" key="11">
    <source>
        <dbReference type="Pfam" id="PF00082"/>
    </source>
</evidence>
<dbReference type="Pfam" id="PF00082">
    <property type="entry name" value="Peptidase_S8"/>
    <property type="match status" value="1"/>
</dbReference>
<feature type="chain" id="PRO_5017966906" evidence="10">
    <location>
        <begin position="31"/>
        <end position="918"/>
    </location>
</feature>
<dbReference type="CDD" id="cd07489">
    <property type="entry name" value="Peptidases_S8_5"/>
    <property type="match status" value="1"/>
</dbReference>
<evidence type="ECO:0000256" key="10">
    <source>
        <dbReference type="SAM" id="SignalP"/>
    </source>
</evidence>
<reference evidence="14 15" key="1">
    <citation type="journal article" date="2018" name="Nat. Ecol. Evol.">
        <title>Pezizomycetes genomes reveal the molecular basis of ectomycorrhizal truffle lifestyle.</title>
        <authorList>
            <person name="Murat C."/>
            <person name="Payen T."/>
            <person name="Noel B."/>
            <person name="Kuo A."/>
            <person name="Morin E."/>
            <person name="Chen J."/>
            <person name="Kohler A."/>
            <person name="Krizsan K."/>
            <person name="Balestrini R."/>
            <person name="Da Silva C."/>
            <person name="Montanini B."/>
            <person name="Hainaut M."/>
            <person name="Levati E."/>
            <person name="Barry K.W."/>
            <person name="Belfiori B."/>
            <person name="Cichocki N."/>
            <person name="Clum A."/>
            <person name="Dockter R.B."/>
            <person name="Fauchery L."/>
            <person name="Guy J."/>
            <person name="Iotti M."/>
            <person name="Le Tacon F."/>
            <person name="Lindquist E.A."/>
            <person name="Lipzen A."/>
            <person name="Malagnac F."/>
            <person name="Mello A."/>
            <person name="Molinier V."/>
            <person name="Miyauchi S."/>
            <person name="Poulain J."/>
            <person name="Riccioni C."/>
            <person name="Rubini A."/>
            <person name="Sitrit Y."/>
            <person name="Splivallo R."/>
            <person name="Traeger S."/>
            <person name="Wang M."/>
            <person name="Zifcakova L."/>
            <person name="Wipf D."/>
            <person name="Zambonelli A."/>
            <person name="Paolocci F."/>
            <person name="Nowrousian M."/>
            <person name="Ottonello S."/>
            <person name="Baldrian P."/>
            <person name="Spatafora J.W."/>
            <person name="Henrissat B."/>
            <person name="Nagy L.G."/>
            <person name="Aury J.M."/>
            <person name="Wincker P."/>
            <person name="Grigoriev I.V."/>
            <person name="Bonfante P."/>
            <person name="Martin F.M."/>
        </authorList>
    </citation>
    <scope>NUCLEOTIDE SEQUENCE [LARGE SCALE GENOMIC DNA]</scope>
    <source>
        <strain evidence="14 15">RN42</strain>
    </source>
</reference>
<keyword evidence="2" id="KW-0134">Cell wall</keyword>
<keyword evidence="15" id="KW-1185">Reference proteome</keyword>
<keyword evidence="3 8" id="KW-0645">Protease</keyword>
<evidence type="ECO:0000259" key="12">
    <source>
        <dbReference type="Pfam" id="PF02225"/>
    </source>
</evidence>
<dbReference type="PROSITE" id="PS00138">
    <property type="entry name" value="SUBTILASE_SER"/>
    <property type="match status" value="1"/>
</dbReference>
<feature type="domain" description="Peptidase S8/S53" evidence="11">
    <location>
        <begin position="166"/>
        <end position="562"/>
    </location>
</feature>
<dbReference type="GO" id="GO:0004252">
    <property type="term" value="F:serine-type endopeptidase activity"/>
    <property type="evidence" value="ECO:0007669"/>
    <property type="project" value="UniProtKB-UniRule"/>
</dbReference>
<comment type="similarity">
    <text evidence="1 8 9">Belongs to the peptidase S8 family.</text>
</comment>
<evidence type="ECO:0000256" key="8">
    <source>
        <dbReference type="PROSITE-ProRule" id="PRU01240"/>
    </source>
</evidence>
<dbReference type="STRING" id="1160509.A0A3N4I6W0"/>
<feature type="active site" description="Charge relay system" evidence="7 8">
    <location>
        <position position="175"/>
    </location>
</feature>
<feature type="active site" description="Charge relay system" evidence="7 8">
    <location>
        <position position="546"/>
    </location>
</feature>
<evidence type="ECO:0000313" key="14">
    <source>
        <dbReference type="EMBL" id="RPA81822.1"/>
    </source>
</evidence>
<evidence type="ECO:0000256" key="2">
    <source>
        <dbReference type="ARBA" id="ARBA00022512"/>
    </source>
</evidence>
<evidence type="ECO:0000313" key="15">
    <source>
        <dbReference type="Proteomes" id="UP000275078"/>
    </source>
</evidence>
<evidence type="ECO:0000256" key="7">
    <source>
        <dbReference type="PIRSR" id="PIRSR615500-1"/>
    </source>
</evidence>
<evidence type="ECO:0000256" key="1">
    <source>
        <dbReference type="ARBA" id="ARBA00011073"/>
    </source>
</evidence>
<dbReference type="PRINTS" id="PR00723">
    <property type="entry name" value="SUBTILISIN"/>
</dbReference>
<evidence type="ECO:0000256" key="5">
    <source>
        <dbReference type="ARBA" id="ARBA00022801"/>
    </source>
</evidence>
<dbReference type="SUPFAM" id="SSF52743">
    <property type="entry name" value="Subtilisin-like"/>
    <property type="match status" value="1"/>
</dbReference>
<evidence type="ECO:0000256" key="3">
    <source>
        <dbReference type="ARBA" id="ARBA00022670"/>
    </source>
</evidence>
<dbReference type="Proteomes" id="UP000275078">
    <property type="component" value="Unassembled WGS sequence"/>
</dbReference>
<evidence type="ECO:0000256" key="4">
    <source>
        <dbReference type="ARBA" id="ARBA00022729"/>
    </source>
</evidence>
<dbReference type="InterPro" id="IPR023827">
    <property type="entry name" value="Peptidase_S8_Asp-AS"/>
</dbReference>
<dbReference type="Gene3D" id="3.40.50.200">
    <property type="entry name" value="Peptidase S8/S53 domain"/>
    <property type="match status" value="2"/>
</dbReference>
<dbReference type="GO" id="GO:0016020">
    <property type="term" value="C:membrane"/>
    <property type="evidence" value="ECO:0007669"/>
    <property type="project" value="InterPro"/>
</dbReference>
<name>A0A3N4I6W0_ASCIM</name>
<evidence type="ECO:0000256" key="6">
    <source>
        <dbReference type="ARBA" id="ARBA00022825"/>
    </source>
</evidence>
<keyword evidence="4 10" id="KW-0732">Signal</keyword>
<dbReference type="InterPro" id="IPR050131">
    <property type="entry name" value="Peptidase_S8_subtilisin-like"/>
</dbReference>
<dbReference type="AlphaFoldDB" id="A0A3N4I6W0"/>
<sequence length="918" mass="98510">MPTRQPRSMMHTLYNLFFVALLGFQQATLAARPPPRLALTRDNIGKMESEYVPGRFMVEFEDYHTLPKRSSSGDPVIEFVRALKSHGIEVKPMLNFTSELFNGASFVTHQSITEEELAALPEVKVVRQVRRIHLPTYQIESVDSGSKWTSHANTGVLEMHKKGILGEGVTVGVIDSGVDYTHPAFGSSGKIGPTNTIIAGDDFVGDDYRGEEDGPVPDNDPMDCQGHGTHVTAIIAGNDEKFVSVAPKAKIRAYKTFGCDGATGEDVLVAALIKAAEDGCDVINVSVGAVGGWSDGLWPSVASRIAESGVIVVVAAGNEGEAGPWYASTGGSAINAITVAASVNEQFAASSAIFAFGTVSKRIEYLDEYAGSFPGKKLKLYATSTNLLDPADACQPFTPKQDISDAVVLVKRGGCTFAQKEANIAAAGGHYMLVANSANTPPLYVLTDIPKLKGYGLISFEDGVWIADMLKGKNSDPAATVDFSEVPGQLPAITDSWYGGKLAPFTSWGPTWGAHIKPEVAAPGKNILSAWPRKAGTGYKVMSGTSMAAPYVAGIAALYIGKAGGRSALGVRGIDELRSRIITSGNPITWNDGASTVPAAEYAPVAQQGSGYVNAARVLTGASWVTPFKLELNDTDNASLNHVITFRNTSPKPVTISVSHQAAASFDSFLPGDSIPQVFPPFFQNYSASVTLIPNRIVVGPYGTAFFAASFKPPAQSTKQLPIYSGHIRIVSSNGDIHTIPYMGIHGSLKALNQWSSVGSPPQGVSFLDSQQFKSIGEGMRFNISESADGGLLPAVIYTNDMGSAMVRMDLVKRNWTETDWTWPPVEGERGFVGSLRFKYTLAGEPQDWRFPMEYVPRNSAIAGSSYQFYMWKGTLANLTVVPNGEYKINARILRLFGDKKKSEDWISATSAWFNVVQ</sequence>
<evidence type="ECO:0000256" key="9">
    <source>
        <dbReference type="RuleBase" id="RU003355"/>
    </source>
</evidence>